<protein>
    <submittedName>
        <fullName evidence="2">Uncharacterized protein</fullName>
    </submittedName>
</protein>
<dbReference type="Proteomes" id="UP000582974">
    <property type="component" value="Unassembled WGS sequence"/>
</dbReference>
<dbReference type="EMBL" id="JACCKD010000004">
    <property type="protein sequence ID" value="MBA0126428.1"/>
    <property type="molecule type" value="Genomic_DNA"/>
</dbReference>
<organism evidence="2 3">
    <name type="scientific">Haloechinothrix aidingensis</name>
    <dbReference type="NCBI Taxonomy" id="2752311"/>
    <lineage>
        <taxon>Bacteria</taxon>
        <taxon>Bacillati</taxon>
        <taxon>Actinomycetota</taxon>
        <taxon>Actinomycetes</taxon>
        <taxon>Pseudonocardiales</taxon>
        <taxon>Pseudonocardiaceae</taxon>
        <taxon>Haloechinothrix</taxon>
    </lineage>
</organism>
<feature type="compositionally biased region" description="Basic and acidic residues" evidence="1">
    <location>
        <begin position="24"/>
        <end position="33"/>
    </location>
</feature>
<gene>
    <name evidence="2" type="ORF">H0B56_12835</name>
</gene>
<feature type="compositionally biased region" description="Polar residues" evidence="1">
    <location>
        <begin position="1"/>
        <end position="11"/>
    </location>
</feature>
<keyword evidence="3" id="KW-1185">Reference proteome</keyword>
<comment type="caution">
    <text evidence="2">The sequence shown here is derived from an EMBL/GenBank/DDBJ whole genome shotgun (WGS) entry which is preliminary data.</text>
</comment>
<evidence type="ECO:0000313" key="3">
    <source>
        <dbReference type="Proteomes" id="UP000582974"/>
    </source>
</evidence>
<dbReference type="RefSeq" id="WP_180893254.1">
    <property type="nucleotide sequence ID" value="NZ_JACCKD010000004.1"/>
</dbReference>
<dbReference type="AlphaFoldDB" id="A0A838AB36"/>
<reference evidence="2 3" key="1">
    <citation type="submission" date="2020-07" db="EMBL/GenBank/DDBJ databases">
        <title>Genome of Haloechinothrix sp.</title>
        <authorList>
            <person name="Tang S.-K."/>
            <person name="Yang L."/>
            <person name="Zhu W.-Y."/>
        </authorList>
    </citation>
    <scope>NUCLEOTIDE SEQUENCE [LARGE SCALE GENOMIC DNA]</scope>
    <source>
        <strain evidence="2 3">YIM 98757</strain>
    </source>
</reference>
<feature type="region of interest" description="Disordered" evidence="1">
    <location>
        <begin position="1"/>
        <end position="36"/>
    </location>
</feature>
<accession>A0A838AB36</accession>
<evidence type="ECO:0000256" key="1">
    <source>
        <dbReference type="SAM" id="MobiDB-lite"/>
    </source>
</evidence>
<evidence type="ECO:0000313" key="2">
    <source>
        <dbReference type="EMBL" id="MBA0126428.1"/>
    </source>
</evidence>
<name>A0A838AB36_9PSEU</name>
<sequence length="93" mass="10327">MAAANSLTPEQRTLRARQAAYTRWSRDSDRQTNAERAQAGLLGKFKEQILAEDPGVTEPELTRRAVALRKAHMARLAYVSSKARTARKGGDET</sequence>
<proteinExistence type="predicted"/>